<evidence type="ECO:0000313" key="1">
    <source>
        <dbReference type="EMBL" id="BBH00179.1"/>
    </source>
</evidence>
<proteinExistence type="predicted"/>
<dbReference type="AlphaFoldDB" id="A0A4Y1R7M4"/>
<accession>A0A4Y1R7M4</accession>
<name>A0A4Y1R7M4_PRUDU</name>
<protein>
    <submittedName>
        <fullName evidence="1">Uncharacterized protein</fullName>
    </submittedName>
</protein>
<gene>
    <name evidence="1" type="ORF">Prudu_010105</name>
</gene>
<organism evidence="1">
    <name type="scientific">Prunus dulcis</name>
    <name type="common">Almond</name>
    <name type="synonym">Amygdalus dulcis</name>
    <dbReference type="NCBI Taxonomy" id="3755"/>
    <lineage>
        <taxon>Eukaryota</taxon>
        <taxon>Viridiplantae</taxon>
        <taxon>Streptophyta</taxon>
        <taxon>Embryophyta</taxon>
        <taxon>Tracheophyta</taxon>
        <taxon>Spermatophyta</taxon>
        <taxon>Magnoliopsida</taxon>
        <taxon>eudicotyledons</taxon>
        <taxon>Gunneridae</taxon>
        <taxon>Pentapetalae</taxon>
        <taxon>rosids</taxon>
        <taxon>fabids</taxon>
        <taxon>Rosales</taxon>
        <taxon>Rosaceae</taxon>
        <taxon>Amygdaloideae</taxon>
        <taxon>Amygdaleae</taxon>
        <taxon>Prunus</taxon>
    </lineage>
</organism>
<reference evidence="1" key="1">
    <citation type="journal article" date="2019" name="Science">
        <title>Mutation of a bHLH transcription factor allowed almond domestication.</title>
        <authorList>
            <person name="Sanchez-Perez R."/>
            <person name="Pavan S."/>
            <person name="Mazzeo R."/>
            <person name="Moldovan C."/>
            <person name="Aiese Cigliano R."/>
            <person name="Del Cueto J."/>
            <person name="Ricciardi F."/>
            <person name="Lotti C."/>
            <person name="Ricciardi L."/>
            <person name="Dicenta F."/>
            <person name="Lopez-Marques R.L."/>
            <person name="Lindberg Moller B."/>
        </authorList>
    </citation>
    <scope>NUCLEOTIDE SEQUENCE</scope>
</reference>
<sequence length="172" mass="19254">MDVVVELQMDKISQQLLLTLTLAPSGFHIEILLMSFHLSSEEEKALHAKLIFSVRRTIGGPTSFDFSASPYEILPTDLSFVFACTPTIHEGHSVLHFTARGERSFVILSLNCISKCNDWITVVILTDYARVGMTSVQPCQAVVVEDLVIERYIFVPCWDFPTIGTARTISFL</sequence>
<dbReference type="EMBL" id="AP019299">
    <property type="protein sequence ID" value="BBH00179.1"/>
    <property type="molecule type" value="Genomic_DNA"/>
</dbReference>